<dbReference type="InterPro" id="IPR029063">
    <property type="entry name" value="SAM-dependent_MTases_sf"/>
</dbReference>
<gene>
    <name evidence="5" type="ORF">NCTC13533_01678</name>
</gene>
<evidence type="ECO:0000256" key="1">
    <source>
        <dbReference type="ARBA" id="ARBA00022603"/>
    </source>
</evidence>
<keyword evidence="3" id="KW-0680">Restriction system</keyword>
<dbReference type="REBASE" id="426176">
    <property type="entry name" value="M.Csh13533ORF1677P"/>
</dbReference>
<evidence type="ECO:0000256" key="4">
    <source>
        <dbReference type="ARBA" id="ARBA00047422"/>
    </source>
</evidence>
<accession>A0A376DU16</accession>
<dbReference type="InterPro" id="IPR001525">
    <property type="entry name" value="C5_MeTfrase"/>
</dbReference>
<dbReference type="GO" id="GO:0003886">
    <property type="term" value="F:DNA (cytosine-5-)-methyltransferase activity"/>
    <property type="evidence" value="ECO:0007669"/>
    <property type="project" value="UniProtKB-EC"/>
</dbReference>
<dbReference type="AlphaFoldDB" id="A0A376DU16"/>
<protein>
    <submittedName>
        <fullName evidence="5">DNA (Cytosine-5-)-methyltransferase</fullName>
    </submittedName>
</protein>
<dbReference type="RefSeq" id="WP_228425976.1">
    <property type="nucleotide sequence ID" value="NZ_UFVQ01000003.1"/>
</dbReference>
<evidence type="ECO:0000256" key="3">
    <source>
        <dbReference type="ARBA" id="ARBA00022747"/>
    </source>
</evidence>
<dbReference type="Pfam" id="PF00145">
    <property type="entry name" value="DNA_methylase"/>
    <property type="match status" value="1"/>
</dbReference>
<dbReference type="EMBL" id="UFVQ01000003">
    <property type="protein sequence ID" value="STC94799.1"/>
    <property type="molecule type" value="Genomic_DNA"/>
</dbReference>
<evidence type="ECO:0000313" key="5">
    <source>
        <dbReference type="EMBL" id="STC94799.1"/>
    </source>
</evidence>
<comment type="catalytic activity">
    <reaction evidence="4">
        <text>a 2'-deoxycytidine in DNA + S-adenosyl-L-methionine = a 5-methyl-2'-deoxycytidine in DNA + S-adenosyl-L-homocysteine + H(+)</text>
        <dbReference type="Rhea" id="RHEA:13681"/>
        <dbReference type="Rhea" id="RHEA-COMP:11369"/>
        <dbReference type="Rhea" id="RHEA-COMP:11370"/>
        <dbReference type="ChEBI" id="CHEBI:15378"/>
        <dbReference type="ChEBI" id="CHEBI:57856"/>
        <dbReference type="ChEBI" id="CHEBI:59789"/>
        <dbReference type="ChEBI" id="CHEBI:85452"/>
        <dbReference type="ChEBI" id="CHEBI:85454"/>
        <dbReference type="EC" id="2.1.1.37"/>
    </reaction>
</comment>
<organism evidence="5 6">
    <name type="scientific">Chryseobacterium carnipullorum</name>
    <dbReference type="NCBI Taxonomy" id="1124835"/>
    <lineage>
        <taxon>Bacteria</taxon>
        <taxon>Pseudomonadati</taxon>
        <taxon>Bacteroidota</taxon>
        <taxon>Flavobacteriia</taxon>
        <taxon>Flavobacteriales</taxon>
        <taxon>Weeksellaceae</taxon>
        <taxon>Chryseobacterium group</taxon>
        <taxon>Chryseobacterium</taxon>
    </lineage>
</organism>
<proteinExistence type="predicted"/>
<dbReference type="Proteomes" id="UP000255224">
    <property type="component" value="Unassembled WGS sequence"/>
</dbReference>
<dbReference type="SUPFAM" id="SSF53335">
    <property type="entry name" value="S-adenosyl-L-methionine-dependent methyltransferases"/>
    <property type="match status" value="1"/>
</dbReference>
<name>A0A376DU16_CHRCU</name>
<reference evidence="5 6" key="1">
    <citation type="submission" date="2018-06" db="EMBL/GenBank/DDBJ databases">
        <authorList>
            <consortium name="Pathogen Informatics"/>
            <person name="Doyle S."/>
        </authorList>
    </citation>
    <scope>NUCLEOTIDE SEQUENCE [LARGE SCALE GENOMIC DNA]</scope>
    <source>
        <strain evidence="5 6">NCTC13533</strain>
    </source>
</reference>
<dbReference type="GO" id="GO:0009307">
    <property type="term" value="P:DNA restriction-modification system"/>
    <property type="evidence" value="ECO:0007669"/>
    <property type="project" value="UniProtKB-KW"/>
</dbReference>
<evidence type="ECO:0000256" key="2">
    <source>
        <dbReference type="ARBA" id="ARBA00022679"/>
    </source>
</evidence>
<keyword evidence="2 5" id="KW-0808">Transferase</keyword>
<sequence>MRLTSDRTLPRKRYFAQFNKPGFPTLWPNQTHAKNPSADLFGKKLEKWKAVKDLLDFEDEGKTIFDRKKDLVEATLERFYEGLIKFVAGGKNKFLAQYNSGNAKHRVSSIDEICNTITTNNRFSLVQPKFLTAYYGNGFVSSIEKPCPTVTTGDRFNIVRTSFIDQQFGKSKPASINTVLGAVTTNPKYSKVNVEWVMNTNFKNIGSSINDPSPTITANRKWHYLVDAQYSRIGNSIEKPCFTLIARMDKTPPYLIEINQNNNDLPSFIRIIGDTVVYEIYEDDSPMMKKIKEFMALYGLKDIKMRMLKIQELKEIMGFPKDYVLIGTQADQKKFIGNAVEVTMARKICEATAKRLFEHRKAA</sequence>
<keyword evidence="1 5" id="KW-0489">Methyltransferase</keyword>
<dbReference type="GO" id="GO:0032259">
    <property type="term" value="P:methylation"/>
    <property type="evidence" value="ECO:0007669"/>
    <property type="project" value="UniProtKB-KW"/>
</dbReference>
<evidence type="ECO:0000313" key="6">
    <source>
        <dbReference type="Proteomes" id="UP000255224"/>
    </source>
</evidence>
<dbReference type="Gene3D" id="3.90.120.10">
    <property type="entry name" value="DNA Methylase, subunit A, domain 2"/>
    <property type="match status" value="1"/>
</dbReference>